<dbReference type="InterPro" id="IPR016193">
    <property type="entry name" value="Cytidine_deaminase-like"/>
</dbReference>
<dbReference type="CDD" id="cd01283">
    <property type="entry name" value="cytidine_deaminase"/>
    <property type="match status" value="1"/>
</dbReference>
<dbReference type="PANTHER" id="PTHR11644:SF2">
    <property type="entry name" value="CYTIDINE DEAMINASE"/>
    <property type="match status" value="1"/>
</dbReference>
<gene>
    <name evidence="3" type="ORF">NE398_09405</name>
</gene>
<dbReference type="InterPro" id="IPR050202">
    <property type="entry name" value="Cyt/Deoxycyt_deaminase"/>
</dbReference>
<feature type="domain" description="CMP/dCMP-type deaminase" evidence="2">
    <location>
        <begin position="18"/>
        <end position="100"/>
    </location>
</feature>
<evidence type="ECO:0000313" key="3">
    <source>
        <dbReference type="EMBL" id="MDC4240381.1"/>
    </source>
</evidence>
<dbReference type="GO" id="GO:0055086">
    <property type="term" value="P:nucleobase-containing small molecule metabolic process"/>
    <property type="evidence" value="ECO:0007669"/>
    <property type="project" value="UniProtKB-ARBA"/>
</dbReference>
<dbReference type="InterPro" id="IPR002125">
    <property type="entry name" value="CMP_dCMP_dom"/>
</dbReference>
<reference evidence="3" key="1">
    <citation type="submission" date="2022-05" db="EMBL/GenBank/DDBJ databases">
        <title>Draft genome sequence of Clostridium tertium strain CP3 isolated from Peru.</title>
        <authorList>
            <person name="Hurtado R."/>
            <person name="Lima L."/>
            <person name="Sousa T."/>
            <person name="Jaiswal A.K."/>
            <person name="Tiwari S."/>
            <person name="Maturrano L."/>
            <person name="Brenig B."/>
            <person name="Azevedo V."/>
        </authorList>
    </citation>
    <scope>NUCLEOTIDE SEQUENCE</scope>
    <source>
        <strain evidence="3">CP3</strain>
    </source>
</reference>
<evidence type="ECO:0000259" key="2">
    <source>
        <dbReference type="Pfam" id="PF00383"/>
    </source>
</evidence>
<dbReference type="GO" id="GO:0005829">
    <property type="term" value="C:cytosol"/>
    <property type="evidence" value="ECO:0007669"/>
    <property type="project" value="TreeGrafter"/>
</dbReference>
<organism evidence="3 4">
    <name type="scientific">Clostridium tertium</name>
    <dbReference type="NCBI Taxonomy" id="1559"/>
    <lineage>
        <taxon>Bacteria</taxon>
        <taxon>Bacillati</taxon>
        <taxon>Bacillota</taxon>
        <taxon>Clostridia</taxon>
        <taxon>Eubacteriales</taxon>
        <taxon>Clostridiaceae</taxon>
        <taxon>Clostridium</taxon>
    </lineage>
</organism>
<proteinExistence type="inferred from homology"/>
<dbReference type="Proteomes" id="UP001141183">
    <property type="component" value="Unassembled WGS sequence"/>
</dbReference>
<evidence type="ECO:0000256" key="1">
    <source>
        <dbReference type="ARBA" id="ARBA00006576"/>
    </source>
</evidence>
<keyword evidence="4" id="KW-1185">Reference proteome</keyword>
<accession>A0A9X4B292</accession>
<dbReference type="GO" id="GO:0008270">
    <property type="term" value="F:zinc ion binding"/>
    <property type="evidence" value="ECO:0007669"/>
    <property type="project" value="TreeGrafter"/>
</dbReference>
<sequence length="129" mass="14273">MDFDKLIEYAKEVLKPRRLSNCVEVGGVAAAILTTSGNLYRGVCIDTACSMGFCAEHSAASAMITNGESEIEKLVAINWDGSVIPPCGRCREFIMQINDKNKNAEIMVKEDIVVKLKELLPYDWRESAN</sequence>
<comment type="caution">
    <text evidence="3">The sequence shown here is derived from an EMBL/GenBank/DDBJ whole genome shotgun (WGS) entry which is preliminary data.</text>
</comment>
<protein>
    <submittedName>
        <fullName evidence="3">Cytidine deaminase</fullName>
    </submittedName>
</protein>
<dbReference type="GO" id="GO:0004126">
    <property type="term" value="F:cytidine deaminase activity"/>
    <property type="evidence" value="ECO:0007669"/>
    <property type="project" value="UniProtKB-ARBA"/>
</dbReference>
<dbReference type="EMBL" id="JAMRYU010000009">
    <property type="protein sequence ID" value="MDC4240381.1"/>
    <property type="molecule type" value="Genomic_DNA"/>
</dbReference>
<evidence type="ECO:0000313" key="4">
    <source>
        <dbReference type="Proteomes" id="UP001141183"/>
    </source>
</evidence>
<comment type="similarity">
    <text evidence="1">Belongs to the cytidine and deoxycytidylate deaminase family.</text>
</comment>
<dbReference type="SUPFAM" id="SSF53927">
    <property type="entry name" value="Cytidine deaminase-like"/>
    <property type="match status" value="1"/>
</dbReference>
<name>A0A9X4B292_9CLOT</name>
<dbReference type="RefSeq" id="WP_008680744.1">
    <property type="nucleotide sequence ID" value="NZ_CABKOG010000003.1"/>
</dbReference>
<dbReference type="Pfam" id="PF00383">
    <property type="entry name" value="dCMP_cyt_deam_1"/>
    <property type="match status" value="1"/>
</dbReference>
<dbReference type="PANTHER" id="PTHR11644">
    <property type="entry name" value="CYTIDINE DEAMINASE"/>
    <property type="match status" value="1"/>
</dbReference>
<dbReference type="AlphaFoldDB" id="A0A9X4B292"/>
<dbReference type="Gene3D" id="3.40.140.10">
    <property type="entry name" value="Cytidine Deaminase, domain 2"/>
    <property type="match status" value="1"/>
</dbReference>
<dbReference type="GO" id="GO:0072527">
    <property type="term" value="P:pyrimidine-containing compound metabolic process"/>
    <property type="evidence" value="ECO:0007669"/>
    <property type="project" value="UniProtKB-ARBA"/>
</dbReference>